<comment type="caution">
    <text evidence="9">The sequence shown here is derived from an EMBL/GenBank/DDBJ whole genome shotgun (WGS) entry which is preliminary data.</text>
</comment>
<dbReference type="InterPro" id="IPR052337">
    <property type="entry name" value="SAT4-like"/>
</dbReference>
<dbReference type="PANTHER" id="PTHR33048:SF129">
    <property type="entry name" value="INTEGRAL MEMBRANE PROTEIN-RELATED"/>
    <property type="match status" value="1"/>
</dbReference>
<comment type="similarity">
    <text evidence="5">Belongs to the SAT4 family.</text>
</comment>
<evidence type="ECO:0000313" key="9">
    <source>
        <dbReference type="EMBL" id="CAG5142643.1"/>
    </source>
</evidence>
<feature type="transmembrane region" description="Helical" evidence="7">
    <location>
        <begin position="246"/>
        <end position="266"/>
    </location>
</feature>
<evidence type="ECO:0000256" key="3">
    <source>
        <dbReference type="ARBA" id="ARBA00022989"/>
    </source>
</evidence>
<comment type="subcellular location">
    <subcellularLocation>
        <location evidence="1">Membrane</location>
        <topology evidence="1">Multi-pass membrane protein</topology>
    </subcellularLocation>
</comment>
<evidence type="ECO:0000256" key="4">
    <source>
        <dbReference type="ARBA" id="ARBA00023136"/>
    </source>
</evidence>
<evidence type="ECO:0000313" key="10">
    <source>
        <dbReference type="Proteomes" id="UP000676310"/>
    </source>
</evidence>
<keyword evidence="2 7" id="KW-0812">Transmembrane</keyword>
<dbReference type="Pfam" id="PF20684">
    <property type="entry name" value="Fung_rhodopsin"/>
    <property type="match status" value="1"/>
</dbReference>
<organism evidence="9 10">
    <name type="scientific">Alternaria atra</name>
    <dbReference type="NCBI Taxonomy" id="119953"/>
    <lineage>
        <taxon>Eukaryota</taxon>
        <taxon>Fungi</taxon>
        <taxon>Dikarya</taxon>
        <taxon>Ascomycota</taxon>
        <taxon>Pezizomycotina</taxon>
        <taxon>Dothideomycetes</taxon>
        <taxon>Pleosporomycetidae</taxon>
        <taxon>Pleosporales</taxon>
        <taxon>Pleosporineae</taxon>
        <taxon>Pleosporaceae</taxon>
        <taxon>Alternaria</taxon>
        <taxon>Alternaria sect. Ulocladioides</taxon>
    </lineage>
</organism>
<dbReference type="AlphaFoldDB" id="A0A8J2HT23"/>
<evidence type="ECO:0000259" key="8">
    <source>
        <dbReference type="Pfam" id="PF20684"/>
    </source>
</evidence>
<keyword evidence="10" id="KW-1185">Reference proteome</keyword>
<evidence type="ECO:0000256" key="7">
    <source>
        <dbReference type="SAM" id="Phobius"/>
    </source>
</evidence>
<keyword evidence="3 7" id="KW-1133">Transmembrane helix</keyword>
<gene>
    <name evidence="9" type="ORF">ALTATR162_LOCUS1193</name>
</gene>
<reference evidence="9" key="1">
    <citation type="submission" date="2021-05" db="EMBL/GenBank/DDBJ databases">
        <authorList>
            <person name="Stam R."/>
        </authorList>
    </citation>
    <scope>NUCLEOTIDE SEQUENCE</scope>
    <source>
        <strain evidence="9">CS162</strain>
    </source>
</reference>
<dbReference type="InterPro" id="IPR049326">
    <property type="entry name" value="Rhodopsin_dom_fungi"/>
</dbReference>
<proteinExistence type="inferred from homology"/>
<evidence type="ECO:0000256" key="5">
    <source>
        <dbReference type="ARBA" id="ARBA00038359"/>
    </source>
</evidence>
<feature type="transmembrane region" description="Helical" evidence="7">
    <location>
        <begin position="209"/>
        <end position="234"/>
    </location>
</feature>
<accession>A0A8J2HT23</accession>
<feature type="compositionally biased region" description="Basic and acidic residues" evidence="6">
    <location>
        <begin position="446"/>
        <end position="460"/>
    </location>
</feature>
<protein>
    <recommendedName>
        <fullName evidence="8">Rhodopsin domain-containing protein</fullName>
    </recommendedName>
</protein>
<dbReference type="Proteomes" id="UP000676310">
    <property type="component" value="Unassembled WGS sequence"/>
</dbReference>
<dbReference type="EMBL" id="CAJRGZ010000015">
    <property type="protein sequence ID" value="CAG5142643.1"/>
    <property type="molecule type" value="Genomic_DNA"/>
</dbReference>
<feature type="transmembrane region" description="Helical" evidence="7">
    <location>
        <begin position="156"/>
        <end position="189"/>
    </location>
</feature>
<feature type="transmembrane region" description="Helical" evidence="7">
    <location>
        <begin position="122"/>
        <end position="144"/>
    </location>
</feature>
<feature type="transmembrane region" description="Helical" evidence="7">
    <location>
        <begin position="43"/>
        <end position="66"/>
    </location>
</feature>
<dbReference type="RefSeq" id="XP_043164723.1">
    <property type="nucleotide sequence ID" value="XM_043308788.1"/>
</dbReference>
<sequence>MDVEVLGAHASRLVARAGGLHPPPEVLLSWPKPNYVDPEERGWGTPIVLMVFLGISFLVYCARMWARLAISKNTGLDDILVSIAILPLFGLTISTVLGIRIYGYQWHVWDQTRETLVTTREIAMAIELNYMLSTTLVKVSILCFYRRIGDRLTNHFIYWVYGTIVFCIVYGIVFTFAIVFTCTPVVGFFRLFDIAWRLQNELTCRNEGALIVACAAVSSVQDFLICMLPVLLIWNLKISKRQKTGLCAIFGVGLITCICGILRTFYATKLYFCKTSIHQHRESSRTDFDDLVTYDITWAAYSGWVWTTLEAQLAVICASAPSLKVFFNRYFGTYTTRAGYSQTGTPNKTSGPLSHTKSLDFNTKVSQHSVQRSQCTAGSIRGDVPLEGIHINRKLDVKVEERDDCSQVSFASTKGLTALPMPTQPGWRGRSDWVDGCRAVCAALRPESRGTSENRSRTREDDVEAGRAF</sequence>
<keyword evidence="4 7" id="KW-0472">Membrane</keyword>
<feature type="domain" description="Rhodopsin" evidence="8">
    <location>
        <begin position="62"/>
        <end position="328"/>
    </location>
</feature>
<evidence type="ECO:0000256" key="2">
    <source>
        <dbReference type="ARBA" id="ARBA00022692"/>
    </source>
</evidence>
<dbReference type="GO" id="GO:0016020">
    <property type="term" value="C:membrane"/>
    <property type="evidence" value="ECO:0007669"/>
    <property type="project" value="UniProtKB-SubCell"/>
</dbReference>
<feature type="transmembrane region" description="Helical" evidence="7">
    <location>
        <begin position="78"/>
        <end position="102"/>
    </location>
</feature>
<evidence type="ECO:0000256" key="6">
    <source>
        <dbReference type="SAM" id="MobiDB-lite"/>
    </source>
</evidence>
<dbReference type="GeneID" id="67012256"/>
<feature type="region of interest" description="Disordered" evidence="6">
    <location>
        <begin position="446"/>
        <end position="469"/>
    </location>
</feature>
<name>A0A8J2HT23_9PLEO</name>
<dbReference type="OrthoDB" id="5329176at2759"/>
<evidence type="ECO:0000256" key="1">
    <source>
        <dbReference type="ARBA" id="ARBA00004141"/>
    </source>
</evidence>
<dbReference type="PANTHER" id="PTHR33048">
    <property type="entry name" value="PTH11-LIKE INTEGRAL MEMBRANE PROTEIN (AFU_ORTHOLOGUE AFUA_5G11245)"/>
    <property type="match status" value="1"/>
</dbReference>